<dbReference type="RefSeq" id="WP_245787113.1">
    <property type="nucleotide sequence ID" value="NZ_FOEF01000001.1"/>
</dbReference>
<gene>
    <name evidence="5" type="ORF">SAMN04489732_101643</name>
</gene>
<keyword evidence="3" id="KW-0732">Signal</keyword>
<keyword evidence="6" id="KW-1185">Reference proteome</keyword>
<keyword evidence="2" id="KW-1015">Disulfide bond</keyword>
<dbReference type="Gene3D" id="2.40.10.10">
    <property type="entry name" value="Trypsin-like serine proteases"/>
    <property type="match status" value="1"/>
</dbReference>
<feature type="chain" id="PRO_5011743513" evidence="3">
    <location>
        <begin position="26"/>
        <end position="251"/>
    </location>
</feature>
<comment type="similarity">
    <text evidence="1">Belongs to the peptidase S1 family.</text>
</comment>
<evidence type="ECO:0000256" key="3">
    <source>
        <dbReference type="SAM" id="SignalP"/>
    </source>
</evidence>
<evidence type="ECO:0000259" key="4">
    <source>
        <dbReference type="PROSITE" id="PS50240"/>
    </source>
</evidence>
<dbReference type="InterPro" id="IPR001314">
    <property type="entry name" value="Peptidase_S1A"/>
</dbReference>
<evidence type="ECO:0000313" key="5">
    <source>
        <dbReference type="EMBL" id="SEO61794.1"/>
    </source>
</evidence>
<dbReference type="STRING" id="394193.SAMN04489732_101643"/>
<feature type="signal peptide" evidence="3">
    <location>
        <begin position="1"/>
        <end position="25"/>
    </location>
</feature>
<dbReference type="GO" id="GO:0006508">
    <property type="term" value="P:proteolysis"/>
    <property type="evidence" value="ECO:0007669"/>
    <property type="project" value="InterPro"/>
</dbReference>
<dbReference type="SUPFAM" id="SSF50494">
    <property type="entry name" value="Trypsin-like serine proteases"/>
    <property type="match status" value="1"/>
</dbReference>
<dbReference type="GO" id="GO:0004252">
    <property type="term" value="F:serine-type endopeptidase activity"/>
    <property type="evidence" value="ECO:0007669"/>
    <property type="project" value="InterPro"/>
</dbReference>
<feature type="domain" description="Peptidase S1" evidence="4">
    <location>
        <begin position="29"/>
        <end position="251"/>
    </location>
</feature>
<dbReference type="InterPro" id="IPR050430">
    <property type="entry name" value="Peptidase_S1"/>
</dbReference>
<reference evidence="5 6" key="1">
    <citation type="submission" date="2016-10" db="EMBL/GenBank/DDBJ databases">
        <authorList>
            <person name="de Groot N.N."/>
        </authorList>
    </citation>
    <scope>NUCLEOTIDE SEQUENCE [LARGE SCALE GENOMIC DNA]</scope>
    <source>
        <strain evidence="5 6">DSM 44993</strain>
    </source>
</reference>
<dbReference type="Proteomes" id="UP000198582">
    <property type="component" value="Unassembled WGS sequence"/>
</dbReference>
<dbReference type="InterPro" id="IPR001254">
    <property type="entry name" value="Trypsin_dom"/>
</dbReference>
<accession>A0A1H8R6P1</accession>
<dbReference type="EMBL" id="FOEF01000001">
    <property type="protein sequence ID" value="SEO61794.1"/>
    <property type="molecule type" value="Genomic_DNA"/>
</dbReference>
<dbReference type="PRINTS" id="PR00722">
    <property type="entry name" value="CHYMOTRYPSIN"/>
</dbReference>
<organism evidence="5 6">
    <name type="scientific">Amycolatopsis saalfeldensis</name>
    <dbReference type="NCBI Taxonomy" id="394193"/>
    <lineage>
        <taxon>Bacteria</taxon>
        <taxon>Bacillati</taxon>
        <taxon>Actinomycetota</taxon>
        <taxon>Actinomycetes</taxon>
        <taxon>Pseudonocardiales</taxon>
        <taxon>Pseudonocardiaceae</taxon>
        <taxon>Amycolatopsis</taxon>
    </lineage>
</organism>
<dbReference type="SMART" id="SM00020">
    <property type="entry name" value="Tryp_SPc"/>
    <property type="match status" value="1"/>
</dbReference>
<dbReference type="PROSITE" id="PS50240">
    <property type="entry name" value="TRYPSIN_DOM"/>
    <property type="match status" value="1"/>
</dbReference>
<evidence type="ECO:0000313" key="6">
    <source>
        <dbReference type="Proteomes" id="UP000198582"/>
    </source>
</evidence>
<dbReference type="InterPro" id="IPR009003">
    <property type="entry name" value="Peptidase_S1_PA"/>
</dbReference>
<dbReference type="Pfam" id="PF00089">
    <property type="entry name" value="Trypsin"/>
    <property type="match status" value="1"/>
</dbReference>
<proteinExistence type="inferred from homology"/>
<dbReference type="InterPro" id="IPR043504">
    <property type="entry name" value="Peptidase_S1_PA_chymotrypsin"/>
</dbReference>
<dbReference type="AlphaFoldDB" id="A0A1H8R6P1"/>
<dbReference type="PANTHER" id="PTHR24276:SF98">
    <property type="entry name" value="FI18310P1-RELATED"/>
    <property type="match status" value="1"/>
</dbReference>
<dbReference type="PANTHER" id="PTHR24276">
    <property type="entry name" value="POLYSERASE-RELATED"/>
    <property type="match status" value="1"/>
</dbReference>
<name>A0A1H8R6P1_9PSEU</name>
<dbReference type="CDD" id="cd00190">
    <property type="entry name" value="Tryp_SPc"/>
    <property type="match status" value="1"/>
</dbReference>
<dbReference type="FunFam" id="2.40.10.10:FF:000068">
    <property type="entry name" value="transmembrane protease serine 2"/>
    <property type="match status" value="1"/>
</dbReference>
<evidence type="ECO:0000256" key="1">
    <source>
        <dbReference type="ARBA" id="ARBA00007664"/>
    </source>
</evidence>
<protein>
    <submittedName>
        <fullName evidence="5">Trypsin</fullName>
    </submittedName>
</protein>
<sequence>MPKRLFALLTTMLAGAALATGSASAGPSIVGGTAADQPYPFVVSLHSSSGSVFCAGSLIAPTWVATAAHCVYGKDPATVALRLGSNESDQGGETAQAAEFIVHPHFNVKTQTGDLALIRLTAAAQTTPIALGTTAAPGAAARILGWGQTCAAPNCGPLAPSLQQLDTHLVEGSKCTAAFDGTAELCTDNPDGKAGSCYGDSGGPELTRDGDHWTLIGLTSRPGNGSPTCATAPSIYTSVVAYAPWIAEKTG</sequence>
<evidence type="ECO:0000256" key="2">
    <source>
        <dbReference type="ARBA" id="ARBA00023157"/>
    </source>
</evidence>